<evidence type="ECO:0008006" key="9">
    <source>
        <dbReference type="Google" id="ProtNLM"/>
    </source>
</evidence>
<feature type="compositionally biased region" description="Acidic residues" evidence="4">
    <location>
        <begin position="65"/>
        <end position="91"/>
    </location>
</feature>
<dbReference type="InterPro" id="IPR001650">
    <property type="entry name" value="Helicase_C-like"/>
</dbReference>
<comment type="caution">
    <text evidence="7">The sequence shown here is derived from an EMBL/GenBank/DDBJ whole genome shotgun (WGS) entry which is preliminary data.</text>
</comment>
<dbReference type="InterPro" id="IPR027417">
    <property type="entry name" value="P-loop_NTPase"/>
</dbReference>
<evidence type="ECO:0000313" key="8">
    <source>
        <dbReference type="Proteomes" id="UP000494165"/>
    </source>
</evidence>
<dbReference type="GO" id="GO:0006281">
    <property type="term" value="P:DNA repair"/>
    <property type="evidence" value="ECO:0007669"/>
    <property type="project" value="TreeGrafter"/>
</dbReference>
<organism evidence="7 8">
    <name type="scientific">Cloeon dipterum</name>
    <dbReference type="NCBI Taxonomy" id="197152"/>
    <lineage>
        <taxon>Eukaryota</taxon>
        <taxon>Metazoa</taxon>
        <taxon>Ecdysozoa</taxon>
        <taxon>Arthropoda</taxon>
        <taxon>Hexapoda</taxon>
        <taxon>Insecta</taxon>
        <taxon>Pterygota</taxon>
        <taxon>Palaeoptera</taxon>
        <taxon>Ephemeroptera</taxon>
        <taxon>Pisciforma</taxon>
        <taxon>Baetidae</taxon>
        <taxon>Cloeon</taxon>
    </lineage>
</organism>
<dbReference type="Pfam" id="PF00176">
    <property type="entry name" value="SNF2-rel_dom"/>
    <property type="match status" value="1"/>
</dbReference>
<dbReference type="PROSITE" id="PS51192">
    <property type="entry name" value="HELICASE_ATP_BIND_1"/>
    <property type="match status" value="1"/>
</dbReference>
<dbReference type="InterPro" id="IPR038718">
    <property type="entry name" value="SNF2-like_sf"/>
</dbReference>
<dbReference type="InterPro" id="IPR000330">
    <property type="entry name" value="SNF2_N"/>
</dbReference>
<dbReference type="CDD" id="cd18793">
    <property type="entry name" value="SF2_C_SNF"/>
    <property type="match status" value="1"/>
</dbReference>
<dbReference type="AlphaFoldDB" id="A0A8S1BWF7"/>
<keyword evidence="2" id="KW-0378">Hydrolase</keyword>
<dbReference type="GO" id="GO:0005524">
    <property type="term" value="F:ATP binding"/>
    <property type="evidence" value="ECO:0007669"/>
    <property type="project" value="UniProtKB-KW"/>
</dbReference>
<reference evidence="7 8" key="1">
    <citation type="submission" date="2020-04" db="EMBL/GenBank/DDBJ databases">
        <authorList>
            <person name="Alioto T."/>
            <person name="Alioto T."/>
            <person name="Gomez Garrido J."/>
        </authorList>
    </citation>
    <scope>NUCLEOTIDE SEQUENCE [LARGE SCALE GENOMIC DNA]</scope>
</reference>
<evidence type="ECO:0000313" key="7">
    <source>
        <dbReference type="EMBL" id="CAB3361018.1"/>
    </source>
</evidence>
<feature type="compositionally biased region" description="Polar residues" evidence="4">
    <location>
        <begin position="103"/>
        <end position="132"/>
    </location>
</feature>
<accession>A0A8S1BWF7</accession>
<dbReference type="GO" id="GO:0008094">
    <property type="term" value="F:ATP-dependent activity, acting on DNA"/>
    <property type="evidence" value="ECO:0007669"/>
    <property type="project" value="TreeGrafter"/>
</dbReference>
<dbReference type="Pfam" id="PF00271">
    <property type="entry name" value="Helicase_C"/>
    <property type="match status" value="1"/>
</dbReference>
<dbReference type="PROSITE" id="PS51194">
    <property type="entry name" value="HELICASE_CTER"/>
    <property type="match status" value="1"/>
</dbReference>
<evidence type="ECO:0000259" key="5">
    <source>
        <dbReference type="PROSITE" id="PS51192"/>
    </source>
</evidence>
<dbReference type="PANTHER" id="PTHR45626">
    <property type="entry name" value="TRANSCRIPTION TERMINATION FACTOR 2-RELATED"/>
    <property type="match status" value="1"/>
</dbReference>
<dbReference type="SMART" id="SM00487">
    <property type="entry name" value="DEXDc"/>
    <property type="match status" value="1"/>
</dbReference>
<keyword evidence="8" id="KW-1185">Reference proteome</keyword>
<evidence type="ECO:0000256" key="2">
    <source>
        <dbReference type="ARBA" id="ARBA00022801"/>
    </source>
</evidence>
<feature type="compositionally biased region" description="Low complexity" evidence="4">
    <location>
        <begin position="39"/>
        <end position="48"/>
    </location>
</feature>
<feature type="compositionally biased region" description="Low complexity" evidence="4">
    <location>
        <begin position="133"/>
        <end position="144"/>
    </location>
</feature>
<feature type="region of interest" description="Disordered" evidence="4">
    <location>
        <begin position="185"/>
        <end position="208"/>
    </location>
</feature>
<dbReference type="SUPFAM" id="SSF52540">
    <property type="entry name" value="P-loop containing nucleoside triphosphate hydrolases"/>
    <property type="match status" value="2"/>
</dbReference>
<dbReference type="InterPro" id="IPR049730">
    <property type="entry name" value="SNF2/RAD54-like_C"/>
</dbReference>
<dbReference type="Gene3D" id="3.40.50.300">
    <property type="entry name" value="P-loop containing nucleotide triphosphate hydrolases"/>
    <property type="match status" value="1"/>
</dbReference>
<feature type="domain" description="Helicase C-terminal" evidence="6">
    <location>
        <begin position="754"/>
        <end position="913"/>
    </location>
</feature>
<dbReference type="InterPro" id="IPR050628">
    <property type="entry name" value="SNF2_RAD54_helicase_TF"/>
</dbReference>
<sequence length="919" mass="103845">MNIFNNVKRKDSNSWREPSAVVDLTEDSDGEEERAYVPDADSSASDLNDSIEKTHRRGKVMIIPDSDESADEEQENTPNADTDDLINDNGDDSLIPETEEASNDNPQISQDSEASNDDLQISQDSQHSSFLNSSRSPSAPQQAAKFMTPPTQASFVKTSSSVNQIGSYAGAIKKERFSPLYNVPVIPTKQQSPPTYTKKEENDAEKRASLTQTILTKKDQLKRLEKFGNNEGYLSLLPDKGAKVNSQITSLRLELRKLYKSLKEMGEISPLREKKVEPPIAAESNIVPFENLPVKKAYHRPGDYAVAEALTGDALIQLHSTLREMPEDASDDGPRGLEVELLPHQKRALAWALWRECKHPKGGILADDMGLGKTLTMIALILRSRELIKDNEENITASPGGLKKAKTLVVCPASVLKQWEAEIVQRCKPRALVPYVYHGNSRGISLNRLCRADVVITSFAIVGREGKITTDFIPGDETKPSGTLFQVRWERIILDEAHTIRNPKTQIAQGAYQLEGKYRWCLTGTPLHNKLKDIYSLLYFLKFTPFTNEMVWRRVAENKSSVGLERLNTLMKTIMLRRTKAELHEMGQLDCLPSKGVHQVELVLSEEENKIYQHMLKKSKTLMAKFILQRAERMVESGEDMYAVKKAMEQLEKDGFDVKKGMFMDGQNVKSSHILVLLLRLRQICCHMSLVKDKLDDDIMEAENIDVKENSFDDLVNDINNLSIAGRDKPEEKDLLDSEDPIYEEDFQSTKIKATVKLVEEIREREEKVVIVSQWKSFLTIVKYHLRAAGFRSTLFSGDLTMAKRQEIISDFNEKHGRIKVLLLSLTAGGTGVNLIGGNNLILMDIHWNPQLEAQAMDRIYRVGQKKDVNIYKLICQQSIESSIEIMQEKKLELSEGVLNKKKSVKLDIEDLRDLFKNA</sequence>
<keyword evidence="1" id="KW-0547">Nucleotide-binding</keyword>
<dbReference type="GO" id="GO:0016787">
    <property type="term" value="F:hydrolase activity"/>
    <property type="evidence" value="ECO:0007669"/>
    <property type="project" value="UniProtKB-KW"/>
</dbReference>
<feature type="region of interest" description="Disordered" evidence="4">
    <location>
        <begin position="1"/>
        <end position="148"/>
    </location>
</feature>
<evidence type="ECO:0000256" key="4">
    <source>
        <dbReference type="SAM" id="MobiDB-lite"/>
    </source>
</evidence>
<dbReference type="SMART" id="SM00490">
    <property type="entry name" value="HELICc"/>
    <property type="match status" value="1"/>
</dbReference>
<name>A0A8S1BWF7_9INSE</name>
<gene>
    <name evidence="7" type="ORF">CLODIP_2_CD11380</name>
</gene>
<dbReference type="PANTHER" id="PTHR45626:SF50">
    <property type="entry name" value="TRANSCRIPTION TERMINATION FACTOR 2"/>
    <property type="match status" value="1"/>
</dbReference>
<dbReference type="InterPro" id="IPR014001">
    <property type="entry name" value="Helicase_ATP-bd"/>
</dbReference>
<evidence type="ECO:0000259" key="6">
    <source>
        <dbReference type="PROSITE" id="PS51194"/>
    </source>
</evidence>
<dbReference type="CDD" id="cd18008">
    <property type="entry name" value="DEXDc_SHPRH-like"/>
    <property type="match status" value="1"/>
</dbReference>
<feature type="domain" description="Helicase ATP-binding" evidence="5">
    <location>
        <begin position="354"/>
        <end position="544"/>
    </location>
</feature>
<evidence type="ECO:0000256" key="3">
    <source>
        <dbReference type="ARBA" id="ARBA00022840"/>
    </source>
</evidence>
<dbReference type="GO" id="GO:0005634">
    <property type="term" value="C:nucleus"/>
    <property type="evidence" value="ECO:0007669"/>
    <property type="project" value="TreeGrafter"/>
</dbReference>
<feature type="compositionally biased region" description="Basic and acidic residues" evidence="4">
    <location>
        <begin position="197"/>
        <end position="208"/>
    </location>
</feature>
<dbReference type="EMBL" id="CADEPI010000005">
    <property type="protein sequence ID" value="CAB3361018.1"/>
    <property type="molecule type" value="Genomic_DNA"/>
</dbReference>
<dbReference type="Proteomes" id="UP000494165">
    <property type="component" value="Unassembled WGS sequence"/>
</dbReference>
<dbReference type="Gene3D" id="3.40.50.10810">
    <property type="entry name" value="Tandem AAA-ATPase domain"/>
    <property type="match status" value="1"/>
</dbReference>
<dbReference type="OrthoDB" id="423559at2759"/>
<protein>
    <recommendedName>
        <fullName evidence="9">Helicase ATP-binding domain-containing protein</fullName>
    </recommendedName>
</protein>
<proteinExistence type="predicted"/>
<keyword evidence="3" id="KW-0067">ATP-binding</keyword>
<evidence type="ECO:0000256" key="1">
    <source>
        <dbReference type="ARBA" id="ARBA00022741"/>
    </source>
</evidence>